<dbReference type="EMBL" id="CAMXCT010003544">
    <property type="protein sequence ID" value="CAI4004991.1"/>
    <property type="molecule type" value="Genomic_DNA"/>
</dbReference>
<gene>
    <name evidence="3" type="ORF">C1SCF055_LOCUS30749</name>
</gene>
<protein>
    <recommendedName>
        <fullName evidence="6">XK-related protein</fullName>
    </recommendedName>
</protein>
<evidence type="ECO:0008006" key="6">
    <source>
        <dbReference type="Google" id="ProtNLM"/>
    </source>
</evidence>
<dbReference type="EMBL" id="CAMXCT030003544">
    <property type="protein sequence ID" value="CAL4792303.1"/>
    <property type="molecule type" value="Genomic_DNA"/>
</dbReference>
<keyword evidence="1" id="KW-0812">Transmembrane</keyword>
<keyword evidence="1" id="KW-0472">Membrane</keyword>
<reference evidence="3" key="1">
    <citation type="submission" date="2022-10" db="EMBL/GenBank/DDBJ databases">
        <authorList>
            <person name="Chen Y."/>
            <person name="Dougan E. K."/>
            <person name="Chan C."/>
            <person name="Rhodes N."/>
            <person name="Thang M."/>
        </authorList>
    </citation>
    <scope>NUCLEOTIDE SEQUENCE</scope>
</reference>
<proteinExistence type="predicted"/>
<feature type="transmembrane region" description="Helical" evidence="1">
    <location>
        <begin position="30"/>
        <end position="47"/>
    </location>
</feature>
<feature type="chain" id="PRO_5043272629" description="XK-related protein" evidence="2">
    <location>
        <begin position="21"/>
        <end position="317"/>
    </location>
</feature>
<feature type="transmembrane region" description="Helical" evidence="1">
    <location>
        <begin position="271"/>
        <end position="297"/>
    </location>
</feature>
<evidence type="ECO:0000313" key="3">
    <source>
        <dbReference type="EMBL" id="CAI4004991.1"/>
    </source>
</evidence>
<evidence type="ECO:0000256" key="1">
    <source>
        <dbReference type="SAM" id="Phobius"/>
    </source>
</evidence>
<evidence type="ECO:0000256" key="2">
    <source>
        <dbReference type="SAM" id="SignalP"/>
    </source>
</evidence>
<feature type="transmembrane region" description="Helical" evidence="1">
    <location>
        <begin position="203"/>
        <end position="223"/>
    </location>
</feature>
<comment type="caution">
    <text evidence="3">The sequence shown here is derived from an EMBL/GenBank/DDBJ whole genome shotgun (WGS) entry which is preliminary data.</text>
</comment>
<keyword evidence="5" id="KW-1185">Reference proteome</keyword>
<sequence length="317" mass="35661">MIAFYTVATFIIVILDLVEAIISTLHLDDTQASIVFLTASWVFYALVDNVSAEISRTKCHWAMAIDCALKCMACVGQCGLYIHFCSKDSGVDIPLITLCAIQVLLKVSSTICQACHKEDVNQKDEPTESKVLDSADSIVIGKPACIATDCWESEERRLHQEVTSMAVSCAESPWQPWAKMFLRATFAALGGVLLMLFQEESPFRTQWFKMIFCVHAWMPIFIVRCSRQDEKVVRCLSICLILETLVYGVFVWTLCWIWGLSDHLTEQFDRAYTLAMMIITGIFLCWCCWCSCCCLAVGSARRGSMDKVDVAYLSYAT</sequence>
<evidence type="ECO:0000313" key="4">
    <source>
        <dbReference type="EMBL" id="CAL4792303.1"/>
    </source>
</evidence>
<name>A0A9P1GBR5_9DINO</name>
<organism evidence="3">
    <name type="scientific">Cladocopium goreaui</name>
    <dbReference type="NCBI Taxonomy" id="2562237"/>
    <lineage>
        <taxon>Eukaryota</taxon>
        <taxon>Sar</taxon>
        <taxon>Alveolata</taxon>
        <taxon>Dinophyceae</taxon>
        <taxon>Suessiales</taxon>
        <taxon>Symbiodiniaceae</taxon>
        <taxon>Cladocopium</taxon>
    </lineage>
</organism>
<accession>A0A9P1GBR5</accession>
<feature type="signal peptide" evidence="2">
    <location>
        <begin position="1"/>
        <end position="20"/>
    </location>
</feature>
<reference evidence="4 5" key="2">
    <citation type="submission" date="2024-05" db="EMBL/GenBank/DDBJ databases">
        <authorList>
            <person name="Chen Y."/>
            <person name="Shah S."/>
            <person name="Dougan E. K."/>
            <person name="Thang M."/>
            <person name="Chan C."/>
        </authorList>
    </citation>
    <scope>NUCLEOTIDE SEQUENCE [LARGE SCALE GENOMIC DNA]</scope>
</reference>
<keyword evidence="2" id="KW-0732">Signal</keyword>
<feature type="transmembrane region" description="Helical" evidence="1">
    <location>
        <begin position="235"/>
        <end position="259"/>
    </location>
</feature>
<evidence type="ECO:0000313" key="5">
    <source>
        <dbReference type="Proteomes" id="UP001152797"/>
    </source>
</evidence>
<dbReference type="AlphaFoldDB" id="A0A9P1GBR5"/>
<dbReference type="EMBL" id="CAMXCT020003544">
    <property type="protein sequence ID" value="CAL1158366.1"/>
    <property type="molecule type" value="Genomic_DNA"/>
</dbReference>
<feature type="transmembrane region" description="Helical" evidence="1">
    <location>
        <begin position="180"/>
        <end position="197"/>
    </location>
</feature>
<dbReference type="Proteomes" id="UP001152797">
    <property type="component" value="Unassembled WGS sequence"/>
</dbReference>
<keyword evidence="1" id="KW-1133">Transmembrane helix</keyword>